<keyword evidence="1" id="KW-0472">Membrane</keyword>
<dbReference type="EMBL" id="JAPFFF010000013">
    <property type="protein sequence ID" value="KAK8871437.1"/>
    <property type="molecule type" value="Genomic_DNA"/>
</dbReference>
<gene>
    <name evidence="2" type="ORF">M9Y10_007165</name>
</gene>
<organism evidence="2 3">
    <name type="scientific">Tritrichomonas musculus</name>
    <dbReference type="NCBI Taxonomy" id="1915356"/>
    <lineage>
        <taxon>Eukaryota</taxon>
        <taxon>Metamonada</taxon>
        <taxon>Parabasalia</taxon>
        <taxon>Tritrichomonadida</taxon>
        <taxon>Tritrichomonadidae</taxon>
        <taxon>Tritrichomonas</taxon>
    </lineage>
</organism>
<dbReference type="Proteomes" id="UP001470230">
    <property type="component" value="Unassembled WGS sequence"/>
</dbReference>
<keyword evidence="1" id="KW-1133">Transmembrane helix</keyword>
<evidence type="ECO:0000313" key="2">
    <source>
        <dbReference type="EMBL" id="KAK8871437.1"/>
    </source>
</evidence>
<feature type="transmembrane region" description="Helical" evidence="1">
    <location>
        <begin position="25"/>
        <end position="48"/>
    </location>
</feature>
<feature type="transmembrane region" description="Helical" evidence="1">
    <location>
        <begin position="77"/>
        <end position="99"/>
    </location>
</feature>
<reference evidence="2 3" key="1">
    <citation type="submission" date="2024-04" db="EMBL/GenBank/DDBJ databases">
        <title>Tritrichomonas musculus Genome.</title>
        <authorList>
            <person name="Alves-Ferreira E."/>
            <person name="Grigg M."/>
            <person name="Lorenzi H."/>
            <person name="Galac M."/>
        </authorList>
    </citation>
    <scope>NUCLEOTIDE SEQUENCE [LARGE SCALE GENOMIC DNA]</scope>
    <source>
        <strain evidence="2 3">EAF2021</strain>
    </source>
</reference>
<name>A0ABR2J0K0_9EUKA</name>
<keyword evidence="1" id="KW-0812">Transmembrane</keyword>
<evidence type="ECO:0000313" key="3">
    <source>
        <dbReference type="Proteomes" id="UP001470230"/>
    </source>
</evidence>
<sequence>MDDDLNVKYDVEVKLTNSLLSCPSLVFLITGSVCILIGFIDMIVFYVIPNNEIKKNMRDYPDYEFENPSKVLIAMHFLEHFFLILTGVVLLLGIIPNFYKTLTFLALIICIPLSFGIFYMLNIIFGAISMRMNKKYDFTLNQITELYNNDHPLESVFIYVTGIIRKKKHNHICNSDEGVDFPTDSFRMSPDYVPNGKEPEFFYFQISQKVNMSYELSQYIERGKEQIISCENKFWTASINYPEIEGKNLISKGKKLPFKLTKKSGVVSIVFGVSIYYELYEKSIPIKKLTQEINAQTVDGLNYNDLVRSIDCDKIGKCDTYNKPPHK</sequence>
<protein>
    <submittedName>
        <fullName evidence="2">Uncharacterized protein</fullName>
    </submittedName>
</protein>
<proteinExistence type="predicted"/>
<accession>A0ABR2J0K0</accession>
<evidence type="ECO:0000256" key="1">
    <source>
        <dbReference type="SAM" id="Phobius"/>
    </source>
</evidence>
<keyword evidence="3" id="KW-1185">Reference proteome</keyword>
<comment type="caution">
    <text evidence="2">The sequence shown here is derived from an EMBL/GenBank/DDBJ whole genome shotgun (WGS) entry which is preliminary data.</text>
</comment>
<feature type="transmembrane region" description="Helical" evidence="1">
    <location>
        <begin position="105"/>
        <end position="128"/>
    </location>
</feature>